<feature type="compositionally biased region" description="Acidic residues" evidence="1">
    <location>
        <begin position="51"/>
        <end position="63"/>
    </location>
</feature>
<protein>
    <submittedName>
        <fullName evidence="2">Uncharacterized protein</fullName>
    </submittedName>
</protein>
<dbReference type="AlphaFoldDB" id="E2ABU1"/>
<name>E2ABU1_CAMFO</name>
<evidence type="ECO:0000313" key="3">
    <source>
        <dbReference type="Proteomes" id="UP000000311"/>
    </source>
</evidence>
<dbReference type="InParanoid" id="E2ABU1"/>
<accession>E2ABU1</accession>
<gene>
    <name evidence="2" type="ORF">EAG_05683</name>
</gene>
<feature type="region of interest" description="Disordered" evidence="1">
    <location>
        <begin position="46"/>
        <end position="93"/>
    </location>
</feature>
<sequence length="138" mass="15904">MALAPSNLFHESLNIMQTIADNVYNVENNETHLGLNSSGALNSTLMLVQEESAEIEENDNENSEIEKNNNDDTQNSEMEKDNDNNQYLETEENNEIINDEIANNSEIEENSAENAIYSTEAEHRFWQLRQHLEEKEKK</sequence>
<reference evidence="2 3" key="1">
    <citation type="journal article" date="2010" name="Science">
        <title>Genomic comparison of the ants Camponotus floridanus and Harpegnathos saltator.</title>
        <authorList>
            <person name="Bonasio R."/>
            <person name="Zhang G."/>
            <person name="Ye C."/>
            <person name="Mutti N.S."/>
            <person name="Fang X."/>
            <person name="Qin N."/>
            <person name="Donahue G."/>
            <person name="Yang P."/>
            <person name="Li Q."/>
            <person name="Li C."/>
            <person name="Zhang P."/>
            <person name="Huang Z."/>
            <person name="Berger S.L."/>
            <person name="Reinberg D."/>
            <person name="Wang J."/>
            <person name="Liebig J."/>
        </authorList>
    </citation>
    <scope>NUCLEOTIDE SEQUENCE [LARGE SCALE GENOMIC DNA]</scope>
    <source>
        <strain evidence="3">C129</strain>
    </source>
</reference>
<evidence type="ECO:0000313" key="2">
    <source>
        <dbReference type="EMBL" id="EFN69100.1"/>
    </source>
</evidence>
<organism evidence="3">
    <name type="scientific">Camponotus floridanus</name>
    <name type="common">Florida carpenter ant</name>
    <dbReference type="NCBI Taxonomy" id="104421"/>
    <lineage>
        <taxon>Eukaryota</taxon>
        <taxon>Metazoa</taxon>
        <taxon>Ecdysozoa</taxon>
        <taxon>Arthropoda</taxon>
        <taxon>Hexapoda</taxon>
        <taxon>Insecta</taxon>
        <taxon>Pterygota</taxon>
        <taxon>Neoptera</taxon>
        <taxon>Endopterygota</taxon>
        <taxon>Hymenoptera</taxon>
        <taxon>Apocrita</taxon>
        <taxon>Aculeata</taxon>
        <taxon>Formicoidea</taxon>
        <taxon>Formicidae</taxon>
        <taxon>Formicinae</taxon>
        <taxon>Camponotus</taxon>
    </lineage>
</organism>
<evidence type="ECO:0000256" key="1">
    <source>
        <dbReference type="SAM" id="MobiDB-lite"/>
    </source>
</evidence>
<keyword evidence="3" id="KW-1185">Reference proteome</keyword>
<dbReference type="Proteomes" id="UP000000311">
    <property type="component" value="Unassembled WGS sequence"/>
</dbReference>
<dbReference type="EMBL" id="GL438369">
    <property type="protein sequence ID" value="EFN69100.1"/>
    <property type="molecule type" value="Genomic_DNA"/>
</dbReference>
<proteinExistence type="predicted"/>